<reference evidence="3" key="1">
    <citation type="journal article" date="2017" name="bioRxiv">
        <title>Comparative analysis of the genomes of Stylophora pistillata and Acropora digitifera provides evidence for extensive differences between species of corals.</title>
        <authorList>
            <person name="Voolstra C.R."/>
            <person name="Li Y."/>
            <person name="Liew Y.J."/>
            <person name="Baumgarten S."/>
            <person name="Zoccola D."/>
            <person name="Flot J.-F."/>
            <person name="Tambutte S."/>
            <person name="Allemand D."/>
            <person name="Aranda M."/>
        </authorList>
    </citation>
    <scope>NUCLEOTIDE SEQUENCE [LARGE SCALE GENOMIC DNA]</scope>
</reference>
<keyword evidence="1" id="KW-0676">Redox-active center</keyword>
<organism evidence="2 3">
    <name type="scientific">Stylophora pistillata</name>
    <name type="common">Smooth cauliflower coral</name>
    <dbReference type="NCBI Taxonomy" id="50429"/>
    <lineage>
        <taxon>Eukaryota</taxon>
        <taxon>Metazoa</taxon>
        <taxon>Cnidaria</taxon>
        <taxon>Anthozoa</taxon>
        <taxon>Hexacorallia</taxon>
        <taxon>Scleractinia</taxon>
        <taxon>Astrocoeniina</taxon>
        <taxon>Pocilloporidae</taxon>
        <taxon>Stylophora</taxon>
    </lineage>
</organism>
<dbReference type="SUPFAM" id="SSF52833">
    <property type="entry name" value="Thioredoxin-like"/>
    <property type="match status" value="1"/>
</dbReference>
<keyword evidence="3" id="KW-1185">Reference proteome</keyword>
<evidence type="ECO:0000313" key="3">
    <source>
        <dbReference type="Proteomes" id="UP000225706"/>
    </source>
</evidence>
<sequence length="80" mass="8761">MPVKVMITYWPKFEKIKQAILTKFDDTEVEVEGYGTPGITGYLEVEVAGKLVHSKKAGDGYVDSDGKMQKILNAVKAALA</sequence>
<name>A0A2B4RH39_STYPI</name>
<evidence type="ECO:0000256" key="1">
    <source>
        <dbReference type="ARBA" id="ARBA00023284"/>
    </source>
</evidence>
<evidence type="ECO:0000313" key="2">
    <source>
        <dbReference type="EMBL" id="PFX17694.1"/>
    </source>
</evidence>
<dbReference type="NCBIfam" id="TIGR02174">
    <property type="entry name" value="CXXU_selWTH"/>
    <property type="match status" value="1"/>
</dbReference>
<dbReference type="Proteomes" id="UP000225706">
    <property type="component" value="Unassembled WGS sequence"/>
</dbReference>
<dbReference type="InterPro" id="IPR036249">
    <property type="entry name" value="Thioredoxin-like_sf"/>
</dbReference>
<dbReference type="AlphaFoldDB" id="A0A2B4RH39"/>
<comment type="caution">
    <text evidence="2">The sequence shown here is derived from an EMBL/GenBank/DDBJ whole genome shotgun (WGS) entry which is preliminary data.</text>
</comment>
<proteinExistence type="predicted"/>
<dbReference type="Pfam" id="PF10262">
    <property type="entry name" value="Rdx"/>
    <property type="match status" value="1"/>
</dbReference>
<dbReference type="Gene3D" id="3.40.30.10">
    <property type="entry name" value="Glutaredoxin"/>
    <property type="match status" value="1"/>
</dbReference>
<accession>A0A2B4RH39</accession>
<dbReference type="EMBL" id="LSMT01000454">
    <property type="protein sequence ID" value="PFX17694.1"/>
    <property type="molecule type" value="Genomic_DNA"/>
</dbReference>
<dbReference type="STRING" id="50429.A0A2B4RH39"/>
<gene>
    <name evidence="2" type="primary">sepw1</name>
    <name evidence="2" type="ORF">AWC38_SpisGene17968</name>
</gene>
<protein>
    <submittedName>
        <fullName evidence="2">Selenoprotein W</fullName>
    </submittedName>
</protein>
<dbReference type="InterPro" id="IPR011893">
    <property type="entry name" value="Selenoprotein_Rdx-typ"/>
</dbReference>